<dbReference type="InterPro" id="IPR010265">
    <property type="entry name" value="Phage_lambda_TipM"/>
</dbReference>
<protein>
    <submittedName>
        <fullName evidence="1">Phage minor tail</fullName>
    </submittedName>
</protein>
<name>A0A077NH60_XENBV</name>
<dbReference type="EMBL" id="CBSW010000167">
    <property type="protein sequence ID" value="CDG97185.1"/>
    <property type="molecule type" value="Genomic_DNA"/>
</dbReference>
<dbReference type="Proteomes" id="UP000028511">
    <property type="component" value="Unassembled WGS sequence"/>
</dbReference>
<dbReference type="RefSeq" id="WP_038217730.1">
    <property type="nucleotide sequence ID" value="NZ_CAWLWN010000211.1"/>
</dbReference>
<dbReference type="Pfam" id="PF05939">
    <property type="entry name" value="Phage_min_tail"/>
    <property type="match status" value="1"/>
</dbReference>
<gene>
    <name evidence="1" type="ORF">XBP1_2490008</name>
</gene>
<dbReference type="HOGENOM" id="CLU_142717_0_0_6"/>
<accession>A0A077NH60</accession>
<evidence type="ECO:0000313" key="1">
    <source>
        <dbReference type="EMBL" id="CDG97185.1"/>
    </source>
</evidence>
<sequence>MKLEEFTYIPRVNPTGDITQRVRTVQFGDGYSQRSGDGINSNHQSWPLTFVGNQQYIGEIRQFLLRHQGWRSFKWSNPLSELGLYVCQGHRVTALGMNGMHEQMYQLTATFETTYQP</sequence>
<organism evidence="1">
    <name type="scientific">Xenorhabdus bovienii str. puntauvense</name>
    <dbReference type="NCBI Taxonomy" id="1398201"/>
    <lineage>
        <taxon>Bacteria</taxon>
        <taxon>Pseudomonadati</taxon>
        <taxon>Pseudomonadota</taxon>
        <taxon>Gammaproteobacteria</taxon>
        <taxon>Enterobacterales</taxon>
        <taxon>Morganellaceae</taxon>
        <taxon>Xenorhabdus</taxon>
    </lineage>
</organism>
<comment type="caution">
    <text evidence="1">The sequence shown here is derived from an EMBL/GenBank/DDBJ whole genome shotgun (WGS) entry which is preliminary data.</text>
</comment>
<reference evidence="1" key="1">
    <citation type="submission" date="2013-07" db="EMBL/GenBank/DDBJ databases">
        <title>Sub-species coevolution in mutualistic symbiosis.</title>
        <authorList>
            <person name="Murfin K."/>
            <person name="Klassen J."/>
            <person name="Lee M."/>
            <person name="Forst S."/>
            <person name="Stock P."/>
            <person name="Goodrich-Blair H."/>
        </authorList>
    </citation>
    <scope>NUCLEOTIDE SEQUENCE [LARGE SCALE GENOMIC DNA]</scope>
    <source>
        <strain evidence="1">Puntauvense</strain>
    </source>
</reference>
<dbReference type="AlphaFoldDB" id="A0A077NH60"/>
<proteinExistence type="predicted"/>